<keyword evidence="2" id="KW-0479">Metal-binding</keyword>
<evidence type="ECO:0000256" key="2">
    <source>
        <dbReference type="ARBA" id="ARBA00022723"/>
    </source>
</evidence>
<dbReference type="Pfam" id="PF01979">
    <property type="entry name" value="Amidohydro_1"/>
    <property type="match status" value="1"/>
</dbReference>
<dbReference type="Gene3D" id="2.30.40.10">
    <property type="entry name" value="Urease, subunit C, domain 1"/>
    <property type="match status" value="1"/>
</dbReference>
<feature type="domain" description="Amidohydrolase-related" evidence="5">
    <location>
        <begin position="114"/>
        <end position="463"/>
    </location>
</feature>
<sequence length="495" mass="53952">MPSPIYRQCSATYRQCSATRTPAATSVTASFNPASPAITLVDLLIQSRLPMSRQSLTPLDLLLFPTWLVPVEPAGVVLKGHGLGIRDGRIILIAPREEALKHPAQEKLELEGMMLAPGLINTHGHAAMTLFRGLADDLPLQRWLRDHIWPAEARWVDEDFVRCGTELAIAEQLKGGITCFSDMYFHPAVVSELVHKHGVRAQIAVPVLDFPVPGARDADEALRNGVALFDDLKHHPRISIAFGPHAPYSVADDKLENIRILVAEMDACIHMHVHETAHEIQEALHKHGERPLARLARLQLLGPRFQAVHMTQVDEEDIALLTEHNCSVIHCPESNLKLASGFCPVERLWEAGVNVAIGTDGAASNNDLDLLGETRTAALLAKAVAGSATALDAHRALRMATLNGARALGIDDHTGSLEIGKFADLVAVDLSGLAQQPIYDPVSQLIYSTGRDAVRHAWVGGKQLLNNGKLTRMDEQRVIANARQWGARIASTDSQ</sequence>
<evidence type="ECO:0000256" key="1">
    <source>
        <dbReference type="ARBA" id="ARBA00006745"/>
    </source>
</evidence>
<dbReference type="HOGENOM" id="CLU_012358_2_1_6"/>
<dbReference type="PANTHER" id="PTHR43794">
    <property type="entry name" value="AMINOHYDROLASE SSNA-RELATED"/>
    <property type="match status" value="1"/>
</dbReference>
<dbReference type="PANTHER" id="PTHR43794:SF11">
    <property type="entry name" value="AMIDOHYDROLASE-RELATED DOMAIN-CONTAINING PROTEIN"/>
    <property type="match status" value="1"/>
</dbReference>
<dbReference type="SUPFAM" id="SSF51556">
    <property type="entry name" value="Metallo-dependent hydrolases"/>
    <property type="match status" value="1"/>
</dbReference>
<dbReference type="GO" id="GO:0016814">
    <property type="term" value="F:hydrolase activity, acting on carbon-nitrogen (but not peptide) bonds, in cyclic amidines"/>
    <property type="evidence" value="ECO:0007669"/>
    <property type="project" value="UniProtKB-ARBA"/>
</dbReference>
<keyword evidence="4" id="KW-0862">Zinc</keyword>
<dbReference type="GO" id="GO:0019239">
    <property type="term" value="F:deaminase activity"/>
    <property type="evidence" value="ECO:0007669"/>
    <property type="project" value="UniProtKB-ARBA"/>
</dbReference>
<keyword evidence="3 6" id="KW-0378">Hydrolase</keyword>
<comment type="similarity">
    <text evidence="1">Belongs to the metallo-dependent hydrolases superfamily. ATZ/TRZ family.</text>
</comment>
<dbReference type="EMBL" id="CP000304">
    <property type="protein sequence ID" value="ABP79977.1"/>
    <property type="molecule type" value="Genomic_DNA"/>
</dbReference>
<dbReference type="NCBIfam" id="NF006549">
    <property type="entry name" value="PRK09045.1"/>
    <property type="match status" value="1"/>
</dbReference>
<dbReference type="SUPFAM" id="SSF51338">
    <property type="entry name" value="Composite domain of metallo-dependent hydrolases"/>
    <property type="match status" value="1"/>
</dbReference>
<dbReference type="eggNOG" id="COG0402">
    <property type="taxonomic scope" value="Bacteria"/>
</dbReference>
<evidence type="ECO:0000256" key="3">
    <source>
        <dbReference type="ARBA" id="ARBA00022801"/>
    </source>
</evidence>
<dbReference type="AlphaFoldDB" id="A4VLX6"/>
<dbReference type="Gene3D" id="3.20.20.140">
    <property type="entry name" value="Metal-dependent hydrolases"/>
    <property type="match status" value="1"/>
</dbReference>
<keyword evidence="7" id="KW-1185">Reference proteome</keyword>
<dbReference type="FunFam" id="3.20.20.140:FF:000014">
    <property type="entry name" value="5-methylthioadenosine/S-adenosylhomocysteine deaminase"/>
    <property type="match status" value="1"/>
</dbReference>
<dbReference type="InterPro" id="IPR006680">
    <property type="entry name" value="Amidohydro-rel"/>
</dbReference>
<dbReference type="KEGG" id="psa:PST_2322"/>
<gene>
    <name evidence="6" type="ordered locus">PST_2322</name>
</gene>
<name>A4VLX6_STUS1</name>
<dbReference type="InterPro" id="IPR011059">
    <property type="entry name" value="Metal-dep_hydrolase_composite"/>
</dbReference>
<dbReference type="Proteomes" id="UP000000233">
    <property type="component" value="Chromosome"/>
</dbReference>
<evidence type="ECO:0000256" key="4">
    <source>
        <dbReference type="ARBA" id="ARBA00022833"/>
    </source>
</evidence>
<proteinExistence type="inferred from homology"/>
<accession>A4VLX6</accession>
<evidence type="ECO:0000313" key="6">
    <source>
        <dbReference type="EMBL" id="ABP79977.1"/>
    </source>
</evidence>
<evidence type="ECO:0000259" key="5">
    <source>
        <dbReference type="Pfam" id="PF01979"/>
    </source>
</evidence>
<dbReference type="InterPro" id="IPR050287">
    <property type="entry name" value="MTA/SAH_deaminase"/>
</dbReference>
<evidence type="ECO:0000313" key="7">
    <source>
        <dbReference type="Proteomes" id="UP000000233"/>
    </source>
</evidence>
<organism evidence="6 7">
    <name type="scientific">Stutzerimonas stutzeri (strain A1501)</name>
    <name type="common">Pseudomonas stutzeri</name>
    <dbReference type="NCBI Taxonomy" id="379731"/>
    <lineage>
        <taxon>Bacteria</taxon>
        <taxon>Pseudomonadati</taxon>
        <taxon>Pseudomonadota</taxon>
        <taxon>Gammaproteobacteria</taxon>
        <taxon>Pseudomonadales</taxon>
        <taxon>Pseudomonadaceae</taxon>
        <taxon>Stutzerimonas</taxon>
    </lineage>
</organism>
<dbReference type="CDD" id="cd01298">
    <property type="entry name" value="ATZ_TRZ_like"/>
    <property type="match status" value="1"/>
</dbReference>
<dbReference type="GO" id="GO:0046872">
    <property type="term" value="F:metal ion binding"/>
    <property type="evidence" value="ECO:0007669"/>
    <property type="project" value="UniProtKB-KW"/>
</dbReference>
<protein>
    <submittedName>
        <fullName evidence="6">Hydrolase, Atz/Trz family</fullName>
    </submittedName>
</protein>
<reference evidence="6 7" key="1">
    <citation type="journal article" date="2008" name="Proc. Natl. Acad. Sci. U.S.A.">
        <title>Nitrogen fixation island and rhizosphere competence traits in the genome of root-associated Pseudomonas stutzeri A1501.</title>
        <authorList>
            <person name="Yan Y."/>
            <person name="Yang J."/>
            <person name="Dou Y."/>
            <person name="Chen M."/>
            <person name="Ping S."/>
            <person name="Peng J."/>
            <person name="Lu W."/>
            <person name="Zhang W."/>
            <person name="Yao Z."/>
            <person name="Li H."/>
            <person name="Liu W."/>
            <person name="He S."/>
            <person name="Geng L."/>
            <person name="Zhang X."/>
            <person name="Yang F."/>
            <person name="Yu H."/>
            <person name="Zhan Y."/>
            <person name="Li D."/>
            <person name="Lin Z."/>
            <person name="Wang Y."/>
            <person name="Elmerich C."/>
            <person name="Lin M."/>
            <person name="Jin Q."/>
        </authorList>
    </citation>
    <scope>NUCLEOTIDE SEQUENCE [LARGE SCALE GENOMIC DNA]</scope>
    <source>
        <strain evidence="6 7">A1501</strain>
    </source>
</reference>
<dbReference type="InterPro" id="IPR032466">
    <property type="entry name" value="Metal_Hydrolase"/>
</dbReference>